<dbReference type="InterPro" id="IPR016434">
    <property type="entry name" value="Rnp2_archaea"/>
</dbReference>
<comment type="subcellular location">
    <subcellularLocation>
        <location evidence="3">Cytoplasm</location>
    </subcellularLocation>
</comment>
<feature type="region of interest" description="Disordered" evidence="4">
    <location>
        <begin position="114"/>
        <end position="134"/>
    </location>
</feature>
<dbReference type="EC" id="3.1.26.5" evidence="3"/>
<accession>A0ABU2D2S7</accession>
<evidence type="ECO:0000313" key="5">
    <source>
        <dbReference type="EMBL" id="MDR7666283.1"/>
    </source>
</evidence>
<organism evidence="5 6">
    <name type="scientific">Methanosarcina baikalica</name>
    <dbReference type="NCBI Taxonomy" id="3073890"/>
    <lineage>
        <taxon>Archaea</taxon>
        <taxon>Methanobacteriati</taxon>
        <taxon>Methanobacteriota</taxon>
        <taxon>Stenosarchaea group</taxon>
        <taxon>Methanomicrobia</taxon>
        <taxon>Methanosarcinales</taxon>
        <taxon>Methanosarcinaceae</taxon>
        <taxon>Methanosarcina</taxon>
    </lineage>
</organism>
<dbReference type="Pfam" id="PF01900">
    <property type="entry name" value="RNase_P_Rpp14"/>
    <property type="match status" value="1"/>
</dbReference>
<comment type="subunit">
    <text evidence="3">Consists of a catalytic RNA component and at least 4-5 protein subunits.</text>
</comment>
<comment type="catalytic activity">
    <reaction evidence="3">
        <text>Endonucleolytic cleavage of RNA, removing 5'-extranucleotides from tRNA precursor.</text>
        <dbReference type="EC" id="3.1.26.5"/>
    </reaction>
</comment>
<dbReference type="Proteomes" id="UP001246244">
    <property type="component" value="Unassembled WGS sequence"/>
</dbReference>
<evidence type="ECO:0000256" key="2">
    <source>
        <dbReference type="ARBA" id="ARBA00022801"/>
    </source>
</evidence>
<keyword evidence="6" id="KW-1185">Reference proteome</keyword>
<gene>
    <name evidence="3" type="primary">rnp2</name>
    <name evidence="5" type="ORF">RG963_10935</name>
</gene>
<dbReference type="EMBL" id="JAVKPK010000043">
    <property type="protein sequence ID" value="MDR7666283.1"/>
    <property type="molecule type" value="Genomic_DNA"/>
</dbReference>
<protein>
    <recommendedName>
        <fullName evidence="3">Ribonuclease P protein component 2</fullName>
        <shortName evidence="3">RNase P component 2</shortName>
        <ecNumber evidence="3">3.1.26.5</ecNumber>
    </recommendedName>
    <alternativeName>
        <fullName evidence="3">Pop5</fullName>
    </alternativeName>
</protein>
<keyword evidence="1 3" id="KW-0819">tRNA processing</keyword>
<reference evidence="6" key="1">
    <citation type="submission" date="2023-07" db="EMBL/GenBank/DDBJ databases">
        <title>Whole-genome sequencing of a new Methanosarcina sp. Z-7115.</title>
        <authorList>
            <person name="Zhilina T.N."/>
            <person name="Merkel A.Y."/>
        </authorList>
    </citation>
    <scope>NUCLEOTIDE SEQUENCE [LARGE SCALE GENOMIC DNA]</scope>
    <source>
        <strain evidence="6">Z-7115</strain>
    </source>
</reference>
<comment type="caution">
    <text evidence="5">The sequence shown here is derived from an EMBL/GenBank/DDBJ whole genome shotgun (WGS) entry which is preliminary data.</text>
</comment>
<keyword evidence="3" id="KW-0540">Nuclease</keyword>
<evidence type="ECO:0000256" key="1">
    <source>
        <dbReference type="ARBA" id="ARBA00022694"/>
    </source>
</evidence>
<comment type="similarity">
    <text evidence="3">Belongs to the eukaryotic/archaeal RNase P protein component 2 family.</text>
</comment>
<keyword evidence="3" id="KW-0255">Endonuclease</keyword>
<dbReference type="Gene3D" id="3.30.70.3250">
    <property type="entry name" value="Ribonuclease P, Pop5 subunit"/>
    <property type="match status" value="1"/>
</dbReference>
<keyword evidence="2 3" id="KW-0378">Hydrolase</keyword>
<evidence type="ECO:0000256" key="3">
    <source>
        <dbReference type="HAMAP-Rule" id="MF_00755"/>
    </source>
</evidence>
<comment type="function">
    <text evidence="3">Part of ribonuclease P, a protein complex that generates mature tRNA molecules by cleaving their 5'-ends.</text>
</comment>
<dbReference type="RefSeq" id="WP_310576308.1">
    <property type="nucleotide sequence ID" value="NZ_JAVKPK010000043.1"/>
</dbReference>
<dbReference type="HAMAP" id="MF_00755">
    <property type="entry name" value="RNase_P_2"/>
    <property type="match status" value="1"/>
</dbReference>
<evidence type="ECO:0000256" key="4">
    <source>
        <dbReference type="SAM" id="MobiDB-lite"/>
    </source>
</evidence>
<dbReference type="PIRSF" id="PIRSF004952">
    <property type="entry name" value="RNase_P_2"/>
    <property type="match status" value="1"/>
</dbReference>
<keyword evidence="3" id="KW-0963">Cytoplasm</keyword>
<dbReference type="InterPro" id="IPR002759">
    <property type="entry name" value="Pop5/Rpp14/Rnp2-like"/>
</dbReference>
<evidence type="ECO:0000313" key="6">
    <source>
        <dbReference type="Proteomes" id="UP001246244"/>
    </source>
</evidence>
<dbReference type="InterPro" id="IPR038085">
    <property type="entry name" value="Rnp2-like_sf"/>
</dbReference>
<name>A0ABU2D2S7_9EURY</name>
<dbReference type="SUPFAM" id="SSF160350">
    <property type="entry name" value="Rnp2-like"/>
    <property type="match status" value="1"/>
</dbReference>
<sequence length="134" mass="15046">MKRLLPSLRAKKRDLAFELISEEPVSRSDLVREVMSSASSLLGDVTASECDIKVLGFEDRKGIIQCSHKKVKETRASLAALTRVNGRRATLYILGTSGTVKRATEKFIQNRTAFEPENKVKPGTSEEFRQYKTQ</sequence>
<proteinExistence type="inferred from homology"/>